<name>A0A8H2SI70_9STRA</name>
<evidence type="ECO:0000256" key="9">
    <source>
        <dbReference type="RuleBase" id="RU003869"/>
    </source>
</evidence>
<dbReference type="EMBL" id="MW971520">
    <property type="protein sequence ID" value="QXE46130.1"/>
    <property type="molecule type" value="Genomic_DNA"/>
</dbReference>
<accession>A0A8H2SI70</accession>
<dbReference type="GO" id="GO:0005840">
    <property type="term" value="C:ribosome"/>
    <property type="evidence" value="ECO:0007669"/>
    <property type="project" value="UniProtKB-KW"/>
</dbReference>
<evidence type="ECO:0000256" key="5">
    <source>
        <dbReference type="ARBA" id="ARBA00023274"/>
    </source>
</evidence>
<feature type="domain" description="Large ribosomal subunit protein uL6 alpha-beta" evidence="10">
    <location>
        <begin position="91"/>
        <end position="164"/>
    </location>
</feature>
<dbReference type="InterPro" id="IPR036789">
    <property type="entry name" value="Ribosomal_uL6-like_a/b-dom_sf"/>
</dbReference>
<dbReference type="PANTHER" id="PTHR11655">
    <property type="entry name" value="60S/50S RIBOSOMAL PROTEIN L6/L9"/>
    <property type="match status" value="1"/>
</dbReference>
<proteinExistence type="inferred from homology"/>
<evidence type="ECO:0000256" key="3">
    <source>
        <dbReference type="ARBA" id="ARBA00022884"/>
    </source>
</evidence>
<dbReference type="InterPro" id="IPR019906">
    <property type="entry name" value="Ribosomal_uL6_bac-type"/>
</dbReference>
<keyword evidence="3" id="KW-0694">RNA-binding</keyword>
<dbReference type="PIRSF" id="PIRSF002162">
    <property type="entry name" value="Ribosomal_L6"/>
    <property type="match status" value="1"/>
</dbReference>
<dbReference type="SUPFAM" id="SSF56053">
    <property type="entry name" value="Ribosomal protein L6"/>
    <property type="match status" value="2"/>
</dbReference>
<dbReference type="NCBIfam" id="TIGR03654">
    <property type="entry name" value="L6_bact"/>
    <property type="match status" value="1"/>
</dbReference>
<sequence length="178" mass="19649">MSRIGKLPIIIPANVDINWSGSEITVKGKFGTLQTHIPETIGIQQDNSVLRVSLKSEARNLRSLHGLYRTLINNMVIGVSEQFQVTLILKGVGYRAAVQGSDIVLNLGYSHPVKISIPESISVEVVQNTTINLKSCDKELLGLFASNIRAWRRPEPYKGKGILYKDEQILRKAGKAGK</sequence>
<dbReference type="FunFam" id="3.90.930.12:FF:000002">
    <property type="entry name" value="50S ribosomal protein L6"/>
    <property type="match status" value="1"/>
</dbReference>
<dbReference type="InterPro" id="IPR002358">
    <property type="entry name" value="Ribosomal_uL6_CS"/>
</dbReference>
<dbReference type="PROSITE" id="PS00525">
    <property type="entry name" value="RIBOSOMAL_L6_1"/>
    <property type="match status" value="1"/>
</dbReference>
<keyword evidence="5 9" id="KW-0687">Ribonucleoprotein</keyword>
<evidence type="ECO:0000256" key="4">
    <source>
        <dbReference type="ARBA" id="ARBA00022980"/>
    </source>
</evidence>
<dbReference type="GO" id="GO:1990904">
    <property type="term" value="C:ribonucleoprotein complex"/>
    <property type="evidence" value="ECO:0007669"/>
    <property type="project" value="UniProtKB-KW"/>
</dbReference>
<keyword evidence="11" id="KW-0934">Plastid</keyword>
<dbReference type="GO" id="GO:0003735">
    <property type="term" value="F:structural constituent of ribosome"/>
    <property type="evidence" value="ECO:0007669"/>
    <property type="project" value="InterPro"/>
</dbReference>
<dbReference type="InterPro" id="IPR000702">
    <property type="entry name" value="Ribosomal_uL6-like"/>
</dbReference>
<comment type="function">
    <text evidence="6">Binds 23S rRNA.</text>
</comment>
<dbReference type="Proteomes" id="UP000693970">
    <property type="component" value="Plastid Pltd"/>
</dbReference>
<comment type="similarity">
    <text evidence="1 9">Belongs to the universal ribosomal protein uL6 family.</text>
</comment>
<dbReference type="PANTHER" id="PTHR11655:SF14">
    <property type="entry name" value="LARGE RIBOSOMAL SUBUNIT PROTEIN UL6M"/>
    <property type="match status" value="1"/>
</dbReference>
<dbReference type="AlphaFoldDB" id="A0A8H2SI70"/>
<dbReference type="Pfam" id="PF00347">
    <property type="entry name" value="Ribosomal_L6"/>
    <property type="match status" value="2"/>
</dbReference>
<dbReference type="InterPro" id="IPR020040">
    <property type="entry name" value="Ribosomal_uL6_a/b-dom"/>
</dbReference>
<dbReference type="OrthoDB" id="540873at2759"/>
<evidence type="ECO:0000313" key="12">
    <source>
        <dbReference type="Proteomes" id="UP000693970"/>
    </source>
</evidence>
<dbReference type="PRINTS" id="PR00059">
    <property type="entry name" value="RIBOSOMALL6"/>
</dbReference>
<keyword evidence="12" id="KW-1185">Reference proteome</keyword>
<dbReference type="Gene3D" id="3.90.930.12">
    <property type="entry name" value="Ribosomal protein L6, alpha-beta domain"/>
    <property type="match status" value="2"/>
</dbReference>
<gene>
    <name evidence="11" type="primary">rpl6</name>
    <name evidence="11" type="ORF">IV203_000052</name>
</gene>
<feature type="domain" description="Large ribosomal subunit protein uL6 alpha-beta" evidence="10">
    <location>
        <begin position="11"/>
        <end position="81"/>
    </location>
</feature>
<evidence type="ECO:0000256" key="7">
    <source>
        <dbReference type="ARBA" id="ARBA00069413"/>
    </source>
</evidence>
<dbReference type="GO" id="GO:0006412">
    <property type="term" value="P:translation"/>
    <property type="evidence" value="ECO:0007669"/>
    <property type="project" value="InterPro"/>
</dbReference>
<reference evidence="11" key="1">
    <citation type="journal article" date="2021" name="Sci. Rep.">
        <title>Diploid genomic architecture of Nitzschia inconspicua, an elite biomass production diatom.</title>
        <authorList>
            <person name="Oliver A."/>
            <person name="Podell S."/>
            <person name="Pinowska A."/>
            <person name="Traller J.C."/>
            <person name="Smith S.R."/>
            <person name="McClure R."/>
            <person name="Beliaev A."/>
            <person name="Bohutskyi P."/>
            <person name="Hill E.A."/>
            <person name="Rabines A."/>
            <person name="Zheng H."/>
            <person name="Allen L.Z."/>
            <person name="Kuo A."/>
            <person name="Grigoriev I.V."/>
            <person name="Allen A.E."/>
            <person name="Hazlebeck D."/>
            <person name="Allen E.E."/>
        </authorList>
    </citation>
    <scope>NUCLEOTIDE SEQUENCE</scope>
    <source>
        <strain evidence="11">Hildebrandi</strain>
    </source>
</reference>
<dbReference type="HAMAP" id="MF_01365_B">
    <property type="entry name" value="Ribosomal_uL6_B"/>
    <property type="match status" value="1"/>
</dbReference>
<evidence type="ECO:0000256" key="2">
    <source>
        <dbReference type="ARBA" id="ARBA00022730"/>
    </source>
</evidence>
<keyword evidence="4 9" id="KW-0689">Ribosomal protein</keyword>
<organism evidence="11 12">
    <name type="scientific">Nitzschia inconspicua</name>
    <dbReference type="NCBI Taxonomy" id="303405"/>
    <lineage>
        <taxon>Eukaryota</taxon>
        <taxon>Sar</taxon>
        <taxon>Stramenopiles</taxon>
        <taxon>Ochrophyta</taxon>
        <taxon>Bacillariophyta</taxon>
        <taxon>Bacillariophyceae</taxon>
        <taxon>Bacillariophycidae</taxon>
        <taxon>Bacillariales</taxon>
        <taxon>Bacillariaceae</taxon>
        <taxon>Nitzschia</taxon>
    </lineage>
</organism>
<dbReference type="GO" id="GO:0019843">
    <property type="term" value="F:rRNA binding"/>
    <property type="evidence" value="ECO:0007669"/>
    <property type="project" value="UniProtKB-KW"/>
</dbReference>
<geneLocation type="plastid" evidence="11"/>
<evidence type="ECO:0000313" key="11">
    <source>
        <dbReference type="EMBL" id="QXE46130.1"/>
    </source>
</evidence>
<protein>
    <recommendedName>
        <fullName evidence="7">Large ribosomal subunit protein uL6c</fullName>
    </recommendedName>
    <alternativeName>
        <fullName evidence="8">50S ribosomal protein L6, chloroplastic</fullName>
    </alternativeName>
</protein>
<evidence type="ECO:0000256" key="6">
    <source>
        <dbReference type="ARBA" id="ARBA00055700"/>
    </source>
</evidence>
<evidence type="ECO:0000256" key="8">
    <source>
        <dbReference type="ARBA" id="ARBA00079841"/>
    </source>
</evidence>
<evidence type="ECO:0000259" key="10">
    <source>
        <dbReference type="Pfam" id="PF00347"/>
    </source>
</evidence>
<dbReference type="FunFam" id="3.90.930.12:FF:000001">
    <property type="entry name" value="50S ribosomal protein L6"/>
    <property type="match status" value="1"/>
</dbReference>
<evidence type="ECO:0000256" key="1">
    <source>
        <dbReference type="ARBA" id="ARBA00009356"/>
    </source>
</evidence>
<keyword evidence="2" id="KW-0699">rRNA-binding</keyword>